<dbReference type="AlphaFoldDB" id="A0A0E0FMT4"/>
<name>A0A0E0FMT4_ORYNI</name>
<dbReference type="EnsemblPlants" id="ONIVA01G21130.1">
    <property type="protein sequence ID" value="ONIVA01G21130.1"/>
    <property type="gene ID" value="ONIVA01G21130"/>
</dbReference>
<dbReference type="Gramene" id="ONIVA01G21130.1">
    <property type="protein sequence ID" value="ONIVA01G21130.1"/>
    <property type="gene ID" value="ONIVA01G21130"/>
</dbReference>
<feature type="region of interest" description="Disordered" evidence="1">
    <location>
        <begin position="1"/>
        <end position="28"/>
    </location>
</feature>
<dbReference type="HOGENOM" id="CLU_181058_0_0_1"/>
<accession>A0A0E0FMT4</accession>
<protein>
    <submittedName>
        <fullName evidence="2">Uncharacterized protein</fullName>
    </submittedName>
</protein>
<evidence type="ECO:0000256" key="1">
    <source>
        <dbReference type="SAM" id="MobiDB-lite"/>
    </source>
</evidence>
<reference evidence="2" key="1">
    <citation type="submission" date="2015-04" db="UniProtKB">
        <authorList>
            <consortium name="EnsemblPlants"/>
        </authorList>
    </citation>
    <scope>IDENTIFICATION</scope>
    <source>
        <strain evidence="2">SL10</strain>
    </source>
</reference>
<reference evidence="2" key="2">
    <citation type="submission" date="2018-04" db="EMBL/GenBank/DDBJ databases">
        <title>OnivRS2 (Oryza nivara Reference Sequence Version 2).</title>
        <authorList>
            <person name="Zhang J."/>
            <person name="Kudrna D."/>
            <person name="Lee S."/>
            <person name="Talag J."/>
            <person name="Rajasekar S."/>
            <person name="Welchert J."/>
            <person name="Hsing Y.-I."/>
            <person name="Wing R.A."/>
        </authorList>
    </citation>
    <scope>NUCLEOTIDE SEQUENCE [LARGE SCALE GENOMIC DNA]</scope>
</reference>
<dbReference type="Proteomes" id="UP000006591">
    <property type="component" value="Chromosome 1"/>
</dbReference>
<evidence type="ECO:0000313" key="3">
    <source>
        <dbReference type="Proteomes" id="UP000006591"/>
    </source>
</evidence>
<evidence type="ECO:0000313" key="2">
    <source>
        <dbReference type="EnsemblPlants" id="ONIVA01G21130.1"/>
    </source>
</evidence>
<organism evidence="2">
    <name type="scientific">Oryza nivara</name>
    <name type="common">Indian wild rice</name>
    <name type="synonym">Oryza sativa f. spontanea</name>
    <dbReference type="NCBI Taxonomy" id="4536"/>
    <lineage>
        <taxon>Eukaryota</taxon>
        <taxon>Viridiplantae</taxon>
        <taxon>Streptophyta</taxon>
        <taxon>Embryophyta</taxon>
        <taxon>Tracheophyta</taxon>
        <taxon>Spermatophyta</taxon>
        <taxon>Magnoliopsida</taxon>
        <taxon>Liliopsida</taxon>
        <taxon>Poales</taxon>
        <taxon>Poaceae</taxon>
        <taxon>BOP clade</taxon>
        <taxon>Oryzoideae</taxon>
        <taxon>Oryzeae</taxon>
        <taxon>Oryzinae</taxon>
        <taxon>Oryza</taxon>
    </lineage>
</organism>
<keyword evidence="3" id="KW-1185">Reference proteome</keyword>
<proteinExistence type="predicted"/>
<sequence length="109" mass="12242">MATICENIPNPQPQAARAKRNHGLGTRDRCPERWRTLEKRNRNGPAHWACGTEAHTHNSRAAPRWCAGPIGPNSVPHIGRATPFRSRISNLWDGRRSRATPPLPQRSLN</sequence>